<organism evidence="2 3">
    <name type="scientific">Rhynchophorus ferrugineus</name>
    <name type="common">Red palm weevil</name>
    <name type="synonym">Curculio ferrugineus</name>
    <dbReference type="NCBI Taxonomy" id="354439"/>
    <lineage>
        <taxon>Eukaryota</taxon>
        <taxon>Metazoa</taxon>
        <taxon>Ecdysozoa</taxon>
        <taxon>Arthropoda</taxon>
        <taxon>Hexapoda</taxon>
        <taxon>Insecta</taxon>
        <taxon>Pterygota</taxon>
        <taxon>Neoptera</taxon>
        <taxon>Endopterygota</taxon>
        <taxon>Coleoptera</taxon>
        <taxon>Polyphaga</taxon>
        <taxon>Cucujiformia</taxon>
        <taxon>Curculionidae</taxon>
        <taxon>Dryophthorinae</taxon>
        <taxon>Rhynchophorus</taxon>
    </lineage>
</organism>
<dbReference type="Proteomes" id="UP000625711">
    <property type="component" value="Unassembled WGS sequence"/>
</dbReference>
<dbReference type="AlphaFoldDB" id="A0A834MIU4"/>
<comment type="caution">
    <text evidence="2">The sequence shown here is derived from an EMBL/GenBank/DDBJ whole genome shotgun (WGS) entry which is preliminary data.</text>
</comment>
<keyword evidence="3" id="KW-1185">Reference proteome</keyword>
<evidence type="ECO:0000313" key="2">
    <source>
        <dbReference type="EMBL" id="KAF7285388.1"/>
    </source>
</evidence>
<accession>A0A834MIU4</accession>
<gene>
    <name evidence="2" type="ORF">GWI33_010642</name>
</gene>
<evidence type="ECO:0000313" key="3">
    <source>
        <dbReference type="Proteomes" id="UP000625711"/>
    </source>
</evidence>
<reference evidence="2" key="1">
    <citation type="submission" date="2020-08" db="EMBL/GenBank/DDBJ databases">
        <title>Genome sequencing and assembly of the red palm weevil Rhynchophorus ferrugineus.</title>
        <authorList>
            <person name="Dias G.B."/>
            <person name="Bergman C.M."/>
            <person name="Manee M."/>
        </authorList>
    </citation>
    <scope>NUCLEOTIDE SEQUENCE</scope>
    <source>
        <strain evidence="2">AA-2017</strain>
        <tissue evidence="2">Whole larva</tissue>
    </source>
</reference>
<feature type="compositionally biased region" description="Basic and acidic residues" evidence="1">
    <location>
        <begin position="75"/>
        <end position="98"/>
    </location>
</feature>
<proteinExistence type="predicted"/>
<dbReference type="EMBL" id="JAACXV010000055">
    <property type="protein sequence ID" value="KAF7285388.1"/>
    <property type="molecule type" value="Genomic_DNA"/>
</dbReference>
<evidence type="ECO:0000256" key="1">
    <source>
        <dbReference type="SAM" id="MobiDB-lite"/>
    </source>
</evidence>
<name>A0A834MIU4_RHYFE</name>
<protein>
    <submittedName>
        <fullName evidence="2">Uncharacterized protein</fullName>
    </submittedName>
</protein>
<sequence length="98" mass="11361">MFADIICFSRYAHSKIKLSGIMLSFPAPGGLSLSSRKLLESNLFHSPTEKYTKKVRSESEKPQRRLCCAHKLDRRPREREASDGERERAARWVPENRN</sequence>
<feature type="region of interest" description="Disordered" evidence="1">
    <location>
        <begin position="70"/>
        <end position="98"/>
    </location>
</feature>